<gene>
    <name evidence="2" type="ORF">METZ01_LOCUS284934</name>
</gene>
<evidence type="ECO:0000256" key="1">
    <source>
        <dbReference type="SAM" id="MobiDB-lite"/>
    </source>
</evidence>
<dbReference type="Gene3D" id="3.40.50.410">
    <property type="entry name" value="von Willebrand factor, type A domain"/>
    <property type="match status" value="1"/>
</dbReference>
<reference evidence="2" key="1">
    <citation type="submission" date="2018-05" db="EMBL/GenBank/DDBJ databases">
        <authorList>
            <person name="Lanie J.A."/>
            <person name="Ng W.-L."/>
            <person name="Kazmierczak K.M."/>
            <person name="Andrzejewski T.M."/>
            <person name="Davidsen T.M."/>
            <person name="Wayne K.J."/>
            <person name="Tettelin H."/>
            <person name="Glass J.I."/>
            <person name="Rusch D."/>
            <person name="Podicherti R."/>
            <person name="Tsui H.-C.T."/>
            <person name="Winkler M.E."/>
        </authorList>
    </citation>
    <scope>NUCLEOTIDE SEQUENCE</scope>
</reference>
<dbReference type="InterPro" id="IPR036465">
    <property type="entry name" value="vWFA_dom_sf"/>
</dbReference>
<evidence type="ECO:0000313" key="2">
    <source>
        <dbReference type="EMBL" id="SVC32080.1"/>
    </source>
</evidence>
<dbReference type="EMBL" id="UINC01084968">
    <property type="protein sequence ID" value="SVC32080.1"/>
    <property type="molecule type" value="Genomic_DNA"/>
</dbReference>
<name>A0A382L5X9_9ZZZZ</name>
<proteinExistence type="predicted"/>
<accession>A0A382L5X9</accession>
<dbReference type="AlphaFoldDB" id="A0A382L5X9"/>
<protein>
    <recommendedName>
        <fullName evidence="3">VWFA domain-containing protein</fullName>
    </recommendedName>
</protein>
<dbReference type="SUPFAM" id="SSF53300">
    <property type="entry name" value="vWA-like"/>
    <property type="match status" value="1"/>
</dbReference>
<feature type="region of interest" description="Disordered" evidence="1">
    <location>
        <begin position="112"/>
        <end position="134"/>
    </location>
</feature>
<organism evidence="2">
    <name type="scientific">marine metagenome</name>
    <dbReference type="NCBI Taxonomy" id="408172"/>
    <lineage>
        <taxon>unclassified sequences</taxon>
        <taxon>metagenomes</taxon>
        <taxon>ecological metagenomes</taxon>
    </lineage>
</organism>
<feature type="non-terminal residue" evidence="2">
    <location>
        <position position="207"/>
    </location>
</feature>
<evidence type="ECO:0008006" key="3">
    <source>
        <dbReference type="Google" id="ProtNLM"/>
    </source>
</evidence>
<sequence>MIKILKYFLFIIFLLDFNLQVQAKPVPPGSGEGDVPANILFLIDSSASMSRRLSNRDAIRNAPNAIYDSNGDILVSQRTTLGVVKFNADGTRNREYNNNRARFTGENPHTCSGFSNTSDTANYNPTTRSTQTRGTSKVRLVENLSTNDGTVTNENVVFFSADDRWFGRAGVILGVSEDGQDCKFYIRAFDRTGEVLGMDAATIGGET</sequence>